<dbReference type="Proteomes" id="UP000030669">
    <property type="component" value="Unassembled WGS sequence"/>
</dbReference>
<proteinExistence type="predicted"/>
<dbReference type="HOGENOM" id="CLU_1337625_0_0_1"/>
<dbReference type="AlphaFoldDB" id="S7QPA3"/>
<gene>
    <name evidence="2" type="ORF">GLOTRDRAFT_135691</name>
</gene>
<protein>
    <submittedName>
        <fullName evidence="2">Uncharacterized protein</fullName>
    </submittedName>
</protein>
<feature type="region of interest" description="Disordered" evidence="1">
    <location>
        <begin position="1"/>
        <end position="132"/>
    </location>
</feature>
<organism evidence="2 3">
    <name type="scientific">Gloeophyllum trabeum (strain ATCC 11539 / FP-39264 / Madison 617)</name>
    <name type="common">Brown rot fungus</name>
    <dbReference type="NCBI Taxonomy" id="670483"/>
    <lineage>
        <taxon>Eukaryota</taxon>
        <taxon>Fungi</taxon>
        <taxon>Dikarya</taxon>
        <taxon>Basidiomycota</taxon>
        <taxon>Agaricomycotina</taxon>
        <taxon>Agaricomycetes</taxon>
        <taxon>Gloeophyllales</taxon>
        <taxon>Gloeophyllaceae</taxon>
        <taxon>Gloeophyllum</taxon>
    </lineage>
</organism>
<feature type="compositionally biased region" description="Acidic residues" evidence="1">
    <location>
        <begin position="60"/>
        <end position="85"/>
    </location>
</feature>
<dbReference type="KEGG" id="gtr:GLOTRDRAFT_135691"/>
<name>S7QPA3_GLOTA</name>
<keyword evidence="3" id="KW-1185">Reference proteome</keyword>
<evidence type="ECO:0000313" key="3">
    <source>
        <dbReference type="Proteomes" id="UP000030669"/>
    </source>
</evidence>
<feature type="compositionally biased region" description="Acidic residues" evidence="1">
    <location>
        <begin position="98"/>
        <end position="117"/>
    </location>
</feature>
<dbReference type="RefSeq" id="XP_007861390.1">
    <property type="nucleotide sequence ID" value="XM_007863199.1"/>
</dbReference>
<evidence type="ECO:0000313" key="2">
    <source>
        <dbReference type="EMBL" id="EPQ61152.1"/>
    </source>
</evidence>
<accession>S7QPA3</accession>
<dbReference type="EMBL" id="KB469296">
    <property type="protein sequence ID" value="EPQ61152.1"/>
    <property type="molecule type" value="Genomic_DNA"/>
</dbReference>
<dbReference type="GeneID" id="19303370"/>
<reference evidence="2 3" key="1">
    <citation type="journal article" date="2012" name="Science">
        <title>The Paleozoic origin of enzymatic lignin decomposition reconstructed from 31 fungal genomes.</title>
        <authorList>
            <person name="Floudas D."/>
            <person name="Binder M."/>
            <person name="Riley R."/>
            <person name="Barry K."/>
            <person name="Blanchette R.A."/>
            <person name="Henrissat B."/>
            <person name="Martinez A.T."/>
            <person name="Otillar R."/>
            <person name="Spatafora J.W."/>
            <person name="Yadav J.S."/>
            <person name="Aerts A."/>
            <person name="Benoit I."/>
            <person name="Boyd A."/>
            <person name="Carlson A."/>
            <person name="Copeland A."/>
            <person name="Coutinho P.M."/>
            <person name="de Vries R.P."/>
            <person name="Ferreira P."/>
            <person name="Findley K."/>
            <person name="Foster B."/>
            <person name="Gaskell J."/>
            <person name="Glotzer D."/>
            <person name="Gorecki P."/>
            <person name="Heitman J."/>
            <person name="Hesse C."/>
            <person name="Hori C."/>
            <person name="Igarashi K."/>
            <person name="Jurgens J.A."/>
            <person name="Kallen N."/>
            <person name="Kersten P."/>
            <person name="Kohler A."/>
            <person name="Kuees U."/>
            <person name="Kumar T.K.A."/>
            <person name="Kuo A."/>
            <person name="LaButti K."/>
            <person name="Larrondo L.F."/>
            <person name="Lindquist E."/>
            <person name="Ling A."/>
            <person name="Lombard V."/>
            <person name="Lucas S."/>
            <person name="Lundell T."/>
            <person name="Martin R."/>
            <person name="McLaughlin D.J."/>
            <person name="Morgenstern I."/>
            <person name="Morin E."/>
            <person name="Murat C."/>
            <person name="Nagy L.G."/>
            <person name="Nolan M."/>
            <person name="Ohm R.A."/>
            <person name="Patyshakuliyeva A."/>
            <person name="Rokas A."/>
            <person name="Ruiz-Duenas F.J."/>
            <person name="Sabat G."/>
            <person name="Salamov A."/>
            <person name="Samejima M."/>
            <person name="Schmutz J."/>
            <person name="Slot J.C."/>
            <person name="St John F."/>
            <person name="Stenlid J."/>
            <person name="Sun H."/>
            <person name="Sun S."/>
            <person name="Syed K."/>
            <person name="Tsang A."/>
            <person name="Wiebenga A."/>
            <person name="Young D."/>
            <person name="Pisabarro A."/>
            <person name="Eastwood D.C."/>
            <person name="Martin F."/>
            <person name="Cullen D."/>
            <person name="Grigoriev I.V."/>
            <person name="Hibbett D.S."/>
        </authorList>
    </citation>
    <scope>NUCLEOTIDE SEQUENCE [LARGE SCALE GENOMIC DNA]</scope>
    <source>
        <strain evidence="2 3">ATCC 11539</strain>
    </source>
</reference>
<evidence type="ECO:0000256" key="1">
    <source>
        <dbReference type="SAM" id="MobiDB-lite"/>
    </source>
</evidence>
<dbReference type="OrthoDB" id="3205170at2759"/>
<sequence length="205" mass="22840">MPPRSRDASGRFSRAPAYMSGNPRQAGRAIWLENKASSSKEREDEEMASEASGTTGSGNESEDDEEMDSSGEEDPGSEMDEDEPTDDSHESDLTLVETDAEMASDESSESGSSDEEINSSQEWPRSEPRDIDESWPYHFEVNDKVWYGSISHYWALYYPGCRAKRECSPQHGNIKPDTPHIRRLLEAAGVDVPARLSLVYGKTPK</sequence>